<dbReference type="EMBL" id="JBBWUH010000017">
    <property type="protein sequence ID" value="KAK8151473.1"/>
    <property type="molecule type" value="Genomic_DNA"/>
</dbReference>
<reference evidence="1 2" key="1">
    <citation type="journal article" date="2022" name="G3 (Bethesda)">
        <title>Enemy or ally: a genomic approach to elucidate the lifestyle of Phyllosticta citrichinaensis.</title>
        <authorList>
            <person name="Buijs V.A."/>
            <person name="Groenewald J.Z."/>
            <person name="Haridas S."/>
            <person name="LaButti K.M."/>
            <person name="Lipzen A."/>
            <person name="Martin F.M."/>
            <person name="Barry K."/>
            <person name="Grigoriev I.V."/>
            <person name="Crous P.W."/>
            <person name="Seidl M.F."/>
        </authorList>
    </citation>
    <scope>NUCLEOTIDE SEQUENCE [LARGE SCALE GENOMIC DNA]</scope>
    <source>
        <strain evidence="1 2">CBS 129764</strain>
    </source>
</reference>
<keyword evidence="2" id="KW-1185">Reference proteome</keyword>
<dbReference type="Proteomes" id="UP001456524">
    <property type="component" value="Unassembled WGS sequence"/>
</dbReference>
<proteinExistence type="predicted"/>
<accession>A0ABR1XEY6</accession>
<organism evidence="1 2">
    <name type="scientific">Phyllosticta citrichinensis</name>
    <dbReference type="NCBI Taxonomy" id="1130410"/>
    <lineage>
        <taxon>Eukaryota</taxon>
        <taxon>Fungi</taxon>
        <taxon>Dikarya</taxon>
        <taxon>Ascomycota</taxon>
        <taxon>Pezizomycotina</taxon>
        <taxon>Dothideomycetes</taxon>
        <taxon>Dothideomycetes incertae sedis</taxon>
        <taxon>Botryosphaeriales</taxon>
        <taxon>Phyllostictaceae</taxon>
        <taxon>Phyllosticta</taxon>
    </lineage>
</organism>
<sequence length="84" mass="9190">MRAIQGAISAVLTVRTRELCVAAPLRSCSSTKLTNIHAITVQKEPGPRNLGDLRFTVAFEFAALYYTCDPHYQRIPPGVLCGGR</sequence>
<evidence type="ECO:0000313" key="1">
    <source>
        <dbReference type="EMBL" id="KAK8151473.1"/>
    </source>
</evidence>
<protein>
    <recommendedName>
        <fullName evidence="3">Secreted protein</fullName>
    </recommendedName>
</protein>
<evidence type="ECO:0000313" key="2">
    <source>
        <dbReference type="Proteomes" id="UP001456524"/>
    </source>
</evidence>
<evidence type="ECO:0008006" key="3">
    <source>
        <dbReference type="Google" id="ProtNLM"/>
    </source>
</evidence>
<gene>
    <name evidence="1" type="ORF">IWX90DRAFT_93312</name>
</gene>
<comment type="caution">
    <text evidence="1">The sequence shown here is derived from an EMBL/GenBank/DDBJ whole genome shotgun (WGS) entry which is preliminary data.</text>
</comment>
<name>A0ABR1XEY6_9PEZI</name>